<feature type="transmembrane region" description="Helical" evidence="1">
    <location>
        <begin position="29"/>
        <end position="49"/>
    </location>
</feature>
<dbReference type="RefSeq" id="WP_132124261.1">
    <property type="nucleotide sequence ID" value="NZ_SLWS01000012.1"/>
</dbReference>
<accession>A0A4R2JDG4</accession>
<proteinExistence type="predicted"/>
<feature type="transmembrane region" description="Helical" evidence="1">
    <location>
        <begin position="125"/>
        <end position="147"/>
    </location>
</feature>
<sequence>MNDQIDPEDAARALSEIGRRREQVIRRRAIPGWYWWANAVLMIALTAAVESRSGVILGIGITLFVAGSLVIHRPVSRAARSAPLRRGLVGPGSVRRSLVGLATLLVVLAGVSLATLLSLKAAGVPYPATIAVAVTAVVYAVGWQMLMRYETAILVRRSRSQG</sequence>
<evidence type="ECO:0000313" key="2">
    <source>
        <dbReference type="EMBL" id="TCO52315.1"/>
    </source>
</evidence>
<dbReference type="Proteomes" id="UP000295680">
    <property type="component" value="Unassembled WGS sequence"/>
</dbReference>
<evidence type="ECO:0000313" key="3">
    <source>
        <dbReference type="Proteomes" id="UP000295680"/>
    </source>
</evidence>
<evidence type="ECO:0000256" key="1">
    <source>
        <dbReference type="SAM" id="Phobius"/>
    </source>
</evidence>
<keyword evidence="3" id="KW-1185">Reference proteome</keyword>
<feature type="transmembrane region" description="Helical" evidence="1">
    <location>
        <begin position="97"/>
        <end position="119"/>
    </location>
</feature>
<feature type="transmembrane region" description="Helical" evidence="1">
    <location>
        <begin position="55"/>
        <end position="76"/>
    </location>
</feature>
<reference evidence="2 3" key="1">
    <citation type="submission" date="2019-03" db="EMBL/GenBank/DDBJ databases">
        <title>Genomic Encyclopedia of Type Strains, Phase IV (KMG-IV): sequencing the most valuable type-strain genomes for metagenomic binning, comparative biology and taxonomic classification.</title>
        <authorList>
            <person name="Goeker M."/>
        </authorList>
    </citation>
    <scope>NUCLEOTIDE SEQUENCE [LARGE SCALE GENOMIC DNA]</scope>
    <source>
        <strain evidence="2 3">DSM 45934</strain>
    </source>
</reference>
<protein>
    <submittedName>
        <fullName evidence="2">Uncharacterized protein</fullName>
    </submittedName>
</protein>
<dbReference type="OrthoDB" id="3294458at2"/>
<comment type="caution">
    <text evidence="2">The sequence shown here is derived from an EMBL/GenBank/DDBJ whole genome shotgun (WGS) entry which is preliminary data.</text>
</comment>
<keyword evidence="1" id="KW-0812">Transmembrane</keyword>
<organism evidence="2 3">
    <name type="scientific">Actinocrispum wychmicini</name>
    <dbReference type="NCBI Taxonomy" id="1213861"/>
    <lineage>
        <taxon>Bacteria</taxon>
        <taxon>Bacillati</taxon>
        <taxon>Actinomycetota</taxon>
        <taxon>Actinomycetes</taxon>
        <taxon>Pseudonocardiales</taxon>
        <taxon>Pseudonocardiaceae</taxon>
        <taxon>Actinocrispum</taxon>
    </lineage>
</organism>
<gene>
    <name evidence="2" type="ORF">EV192_11246</name>
</gene>
<dbReference type="AlphaFoldDB" id="A0A4R2JDG4"/>
<name>A0A4R2JDG4_9PSEU</name>
<keyword evidence="1" id="KW-1133">Transmembrane helix</keyword>
<dbReference type="EMBL" id="SLWS01000012">
    <property type="protein sequence ID" value="TCO52315.1"/>
    <property type="molecule type" value="Genomic_DNA"/>
</dbReference>
<keyword evidence="1" id="KW-0472">Membrane</keyword>